<gene>
    <name evidence="2" type="ORF">IAA64_00030</name>
</gene>
<dbReference type="InterPro" id="IPR010324">
    <property type="entry name" value="DRP"/>
</dbReference>
<protein>
    <submittedName>
        <fullName evidence="2">Restriction endonuclease</fullName>
    </submittedName>
</protein>
<proteinExistence type="predicted"/>
<name>A0A9D1P612_9FIRM</name>
<evidence type="ECO:0000313" key="3">
    <source>
        <dbReference type="Proteomes" id="UP000886884"/>
    </source>
</evidence>
<keyword evidence="2" id="KW-0255">Endonuclease</keyword>
<dbReference type="CDD" id="cd22319">
    <property type="entry name" value="DpnI-like"/>
    <property type="match status" value="1"/>
</dbReference>
<keyword evidence="2" id="KW-0378">Hydrolase</keyword>
<dbReference type="Pfam" id="PF06044">
    <property type="entry name" value="DpnI"/>
    <property type="match status" value="1"/>
</dbReference>
<dbReference type="Proteomes" id="UP000886884">
    <property type="component" value="Unassembled WGS sequence"/>
</dbReference>
<keyword evidence="2" id="KW-0540">Nuclease</keyword>
<dbReference type="AlphaFoldDB" id="A0A9D1P612"/>
<reference evidence="2" key="2">
    <citation type="journal article" date="2021" name="PeerJ">
        <title>Extensive microbial diversity within the chicken gut microbiome revealed by metagenomics and culture.</title>
        <authorList>
            <person name="Gilroy R."/>
            <person name="Ravi A."/>
            <person name="Getino M."/>
            <person name="Pursley I."/>
            <person name="Horton D.L."/>
            <person name="Alikhan N.F."/>
            <person name="Baker D."/>
            <person name="Gharbi K."/>
            <person name="Hall N."/>
            <person name="Watson M."/>
            <person name="Adriaenssens E.M."/>
            <person name="Foster-Nyarko E."/>
            <person name="Jarju S."/>
            <person name="Secka A."/>
            <person name="Antonio M."/>
            <person name="Oren A."/>
            <person name="Chaudhuri R.R."/>
            <person name="La Ragione R."/>
            <person name="Hildebrand F."/>
            <person name="Pallen M.J."/>
        </authorList>
    </citation>
    <scope>NUCLEOTIDE SEQUENCE</scope>
    <source>
        <strain evidence="2">CHK183-6373</strain>
    </source>
</reference>
<organism evidence="2 3">
    <name type="scientific">Candidatus Ornithocaccomicrobium faecavium</name>
    <dbReference type="NCBI Taxonomy" id="2840890"/>
    <lineage>
        <taxon>Bacteria</taxon>
        <taxon>Bacillati</taxon>
        <taxon>Bacillota</taxon>
        <taxon>Clostridia</taxon>
        <taxon>Candidatus Ornithocaccomicrobium</taxon>
    </lineage>
</organism>
<dbReference type="InterPro" id="IPR041368">
    <property type="entry name" value="DRP_C"/>
</dbReference>
<dbReference type="InterPro" id="IPR036388">
    <property type="entry name" value="WH-like_DNA-bd_sf"/>
</dbReference>
<dbReference type="Gene3D" id="3.40.210.30">
    <property type="entry name" value="Dam replacing family, catalytic PD-(D/E)XK domain"/>
    <property type="match status" value="1"/>
</dbReference>
<dbReference type="EMBL" id="DVOT01000001">
    <property type="protein sequence ID" value="HIV26329.1"/>
    <property type="molecule type" value="Genomic_DNA"/>
</dbReference>
<sequence length="255" mass="29569">MDLYLNKELAAKYRSKSQIARVLTEAWISDNMYCPRCGNDRIEHFPNNKKVADFFCPKCGSEYELKSKSGSMGRKIANGAYDTFVQRITSNTSPDFLILNYSTEKLCIKNLWFIPKHFFVPNIVEKRKPLPNTARRAGWIGCNIYFDKIPKQGQIGIICNRIPIAKDDVIAQVQDMSFFDTDNISTRSWIVDILYCINKIPKTIFSLEDVYQFESWLASQHPANHNIRPKVRQQLQILRDNNIIEFLGNGLYKKL</sequence>
<evidence type="ECO:0000313" key="2">
    <source>
        <dbReference type="EMBL" id="HIV26329.1"/>
    </source>
</evidence>
<dbReference type="Gene3D" id="1.10.10.10">
    <property type="entry name" value="Winged helix-like DNA-binding domain superfamily/Winged helix DNA-binding domain"/>
    <property type="match status" value="1"/>
</dbReference>
<dbReference type="GO" id="GO:0004519">
    <property type="term" value="F:endonuclease activity"/>
    <property type="evidence" value="ECO:0007669"/>
    <property type="project" value="UniProtKB-KW"/>
</dbReference>
<comment type="caution">
    <text evidence="2">The sequence shown here is derived from an EMBL/GenBank/DDBJ whole genome shotgun (WGS) entry which is preliminary data.</text>
</comment>
<dbReference type="InterPro" id="IPR043025">
    <property type="entry name" value="DRP_PD-(D/E)XK_dom"/>
</dbReference>
<accession>A0A9D1P612</accession>
<dbReference type="Pfam" id="PF17726">
    <property type="entry name" value="DpnI_C"/>
    <property type="match status" value="1"/>
</dbReference>
<evidence type="ECO:0000259" key="1">
    <source>
        <dbReference type="Pfam" id="PF17726"/>
    </source>
</evidence>
<reference evidence="2" key="1">
    <citation type="submission" date="2020-10" db="EMBL/GenBank/DDBJ databases">
        <authorList>
            <person name="Gilroy R."/>
        </authorList>
    </citation>
    <scope>NUCLEOTIDE SEQUENCE</scope>
    <source>
        <strain evidence="2">CHK183-6373</strain>
    </source>
</reference>
<feature type="domain" description="Dam-replacing protein HTH" evidence="1">
    <location>
        <begin position="186"/>
        <end position="254"/>
    </location>
</feature>